<protein>
    <recommendedName>
        <fullName evidence="5">Heat-inducible transcription repressor HrcA</fullName>
    </recommendedName>
</protein>
<dbReference type="Proteomes" id="UP000501003">
    <property type="component" value="Chromosome"/>
</dbReference>
<keyword evidence="4 5" id="KW-0804">Transcription</keyword>
<comment type="function">
    <text evidence="5">Negative regulator of class I heat shock genes (grpE-dnaK-dnaJ and groELS operons). Prevents heat-shock induction of these operons.</text>
</comment>
<dbReference type="SUPFAM" id="SSF46785">
    <property type="entry name" value="Winged helix' DNA-binding domain"/>
    <property type="match status" value="1"/>
</dbReference>
<feature type="domain" description="Heat-inducible transcription repressor HrcA C-terminal" evidence="6">
    <location>
        <begin position="103"/>
        <end position="320"/>
    </location>
</feature>
<dbReference type="Gene3D" id="1.10.10.10">
    <property type="entry name" value="Winged helix-like DNA-binding domain superfamily/Winged helix DNA-binding domain"/>
    <property type="match status" value="1"/>
</dbReference>
<keyword evidence="1 5" id="KW-0678">Repressor</keyword>
<dbReference type="RefSeq" id="WP_173493475.1">
    <property type="nucleotide sequence ID" value="NZ_CP054056.1"/>
</dbReference>
<dbReference type="Pfam" id="PF01628">
    <property type="entry name" value="HrcA"/>
    <property type="match status" value="1"/>
</dbReference>
<dbReference type="Gene3D" id="3.30.390.60">
    <property type="entry name" value="Heat-inducible transcription repressor hrca homolog, domain 3"/>
    <property type="match status" value="1"/>
</dbReference>
<name>A0A7D4ULK2_9MICO</name>
<keyword evidence="2 5" id="KW-0805">Transcription regulation</keyword>
<dbReference type="InterPro" id="IPR021153">
    <property type="entry name" value="HrcA_C"/>
</dbReference>
<comment type="similarity">
    <text evidence="5">Belongs to the HrcA family.</text>
</comment>
<dbReference type="SUPFAM" id="SSF55781">
    <property type="entry name" value="GAF domain-like"/>
    <property type="match status" value="1"/>
</dbReference>
<dbReference type="Gene3D" id="3.30.450.40">
    <property type="match status" value="1"/>
</dbReference>
<evidence type="ECO:0000256" key="4">
    <source>
        <dbReference type="ARBA" id="ARBA00023163"/>
    </source>
</evidence>
<dbReference type="InterPro" id="IPR036388">
    <property type="entry name" value="WH-like_DNA-bd_sf"/>
</dbReference>
<gene>
    <name evidence="5 7" type="primary">hrcA</name>
    <name evidence="7" type="ORF">HRU87_03025</name>
</gene>
<dbReference type="HAMAP" id="MF_00081">
    <property type="entry name" value="HrcA"/>
    <property type="match status" value="1"/>
</dbReference>
<dbReference type="GO" id="GO:0003677">
    <property type="term" value="F:DNA binding"/>
    <property type="evidence" value="ECO:0007669"/>
    <property type="project" value="InterPro"/>
</dbReference>
<dbReference type="KEGG" id="aqg:HRU87_03025"/>
<keyword evidence="3 5" id="KW-0346">Stress response</keyword>
<evidence type="ECO:0000256" key="1">
    <source>
        <dbReference type="ARBA" id="ARBA00022491"/>
    </source>
</evidence>
<proteinExistence type="inferred from homology"/>
<accession>A0A7D4ULK2</accession>
<keyword evidence="8" id="KW-1185">Reference proteome</keyword>
<dbReference type="AlphaFoldDB" id="A0A7D4ULK2"/>
<evidence type="ECO:0000313" key="8">
    <source>
        <dbReference type="Proteomes" id="UP000501003"/>
    </source>
</evidence>
<dbReference type="EMBL" id="CP054056">
    <property type="protein sequence ID" value="QKJ25178.1"/>
    <property type="molecule type" value="Genomic_DNA"/>
</dbReference>
<dbReference type="GO" id="GO:0045892">
    <property type="term" value="P:negative regulation of DNA-templated transcription"/>
    <property type="evidence" value="ECO:0007669"/>
    <property type="project" value="UniProtKB-UniRule"/>
</dbReference>
<dbReference type="NCBIfam" id="TIGR00331">
    <property type="entry name" value="hrcA"/>
    <property type="match status" value="1"/>
</dbReference>
<evidence type="ECO:0000256" key="3">
    <source>
        <dbReference type="ARBA" id="ARBA00023016"/>
    </source>
</evidence>
<dbReference type="InterPro" id="IPR002571">
    <property type="entry name" value="HrcA"/>
</dbReference>
<dbReference type="InterPro" id="IPR036390">
    <property type="entry name" value="WH_DNA-bd_sf"/>
</dbReference>
<evidence type="ECO:0000256" key="5">
    <source>
        <dbReference type="HAMAP-Rule" id="MF_00081"/>
    </source>
</evidence>
<sequence>MIPERSLEVLRAIVQDFIYSSQPVGSKSLLDRHPLGVSAATIRNDMALLEEEQLIVAPHTSAGRIPTEKGYRLFVDKLSDLKPLSQAEKSAIENFLVGANDIDDIVERTARQLAQLTNTLALVQYPSLGKSRVRHIELIPLNSARVLLMLITDSGRIQQHQVEVAELDDAVVQELRGRLNGTLAGLPLAEVKAKVSGLVTEFSPARRAAIDVLISALLELVDENRLEKIMISGAANLVKQEQDFSGDLSRVLQEIEEQVVLLKLLEELSADQHGVGLRIGSEIGNENLRSASILVTGYENNGAEIAKLGVLGPTRMDYSGNIAAVRAVARYLTKILEGNS</sequence>
<dbReference type="PANTHER" id="PTHR34824">
    <property type="entry name" value="HEAT-INDUCIBLE TRANSCRIPTION REPRESSOR HRCA"/>
    <property type="match status" value="1"/>
</dbReference>
<dbReference type="InterPro" id="IPR023120">
    <property type="entry name" value="WHTH_transcript_rep_HrcA_IDD"/>
</dbReference>
<evidence type="ECO:0000259" key="6">
    <source>
        <dbReference type="Pfam" id="PF01628"/>
    </source>
</evidence>
<dbReference type="InterPro" id="IPR029016">
    <property type="entry name" value="GAF-like_dom_sf"/>
</dbReference>
<dbReference type="PANTHER" id="PTHR34824:SF1">
    <property type="entry name" value="HEAT-INDUCIBLE TRANSCRIPTION REPRESSOR HRCA"/>
    <property type="match status" value="1"/>
</dbReference>
<organism evidence="7 8">
    <name type="scientific">Aquiluna borgnonia</name>
    <dbReference type="NCBI Taxonomy" id="2499157"/>
    <lineage>
        <taxon>Bacteria</taxon>
        <taxon>Bacillati</taxon>
        <taxon>Actinomycetota</taxon>
        <taxon>Actinomycetes</taxon>
        <taxon>Micrococcales</taxon>
        <taxon>Microbacteriaceae</taxon>
        <taxon>Luna cluster</taxon>
        <taxon>Luna-1 subcluster</taxon>
        <taxon>Aquiluna</taxon>
    </lineage>
</organism>
<dbReference type="PIRSF" id="PIRSF005485">
    <property type="entry name" value="HrcA"/>
    <property type="match status" value="1"/>
</dbReference>
<reference evidence="7 8" key="1">
    <citation type="submission" date="2020-05" db="EMBL/GenBank/DDBJ databases">
        <title>Aquirufa sp. strain 15G-AUS-rot a new Aquirufa species.</title>
        <authorList>
            <person name="Pitt A."/>
            <person name="Hahn M.W."/>
        </authorList>
    </citation>
    <scope>NUCLEOTIDE SEQUENCE [LARGE SCALE GENOMIC DNA]</scope>
    <source>
        <strain evidence="7 8">15G-AUS-rot</strain>
    </source>
</reference>
<evidence type="ECO:0000313" key="7">
    <source>
        <dbReference type="EMBL" id="QKJ25178.1"/>
    </source>
</evidence>
<evidence type="ECO:0000256" key="2">
    <source>
        <dbReference type="ARBA" id="ARBA00023015"/>
    </source>
</evidence>